<keyword evidence="1" id="KW-1133">Transmembrane helix</keyword>
<evidence type="ECO:0000256" key="1">
    <source>
        <dbReference type="SAM" id="Phobius"/>
    </source>
</evidence>
<comment type="caution">
    <text evidence="2">The sequence shown here is derived from an EMBL/GenBank/DDBJ whole genome shotgun (WGS) entry which is preliminary data.</text>
</comment>
<evidence type="ECO:0000313" key="3">
    <source>
        <dbReference type="Proteomes" id="UP000189431"/>
    </source>
</evidence>
<dbReference type="EMBL" id="MUFR01000056">
    <property type="protein sequence ID" value="OOF32804.1"/>
    <property type="molecule type" value="Genomic_DNA"/>
</dbReference>
<keyword evidence="3" id="KW-1185">Reference proteome</keyword>
<dbReference type="Proteomes" id="UP000189431">
    <property type="component" value="Unassembled WGS sequence"/>
</dbReference>
<protein>
    <submittedName>
        <fullName evidence="2">Uncharacterized protein</fullName>
    </submittedName>
</protein>
<keyword evidence="1" id="KW-0812">Transmembrane</keyword>
<reference evidence="3" key="1">
    <citation type="submission" date="2017-01" db="EMBL/GenBank/DDBJ databases">
        <title>Draft genome of the species Salinivibrio costicola subsp. alcaliphilus.</title>
        <authorList>
            <person name="Lopez-Hermoso C."/>
            <person name="De La Haba R."/>
            <person name="Sanchez-Porro C."/>
            <person name="Ventosa A."/>
        </authorList>
    </citation>
    <scope>NUCLEOTIDE SEQUENCE [LARGE SCALE GENOMIC DNA]</scope>
    <source>
        <strain evidence="3">CBH448</strain>
    </source>
</reference>
<gene>
    <name evidence="2" type="ORF">BZJ21_14130</name>
</gene>
<feature type="transmembrane region" description="Helical" evidence="1">
    <location>
        <begin position="39"/>
        <end position="61"/>
    </location>
</feature>
<name>A0ABX3KMQ4_SALCS</name>
<proteinExistence type="predicted"/>
<accession>A0ABX3KMQ4</accession>
<keyword evidence="1" id="KW-0472">Membrane</keyword>
<organism evidence="2 3">
    <name type="scientific">Salinivibrio costicola subsp. alcaliphilus</name>
    <dbReference type="NCBI Taxonomy" id="272773"/>
    <lineage>
        <taxon>Bacteria</taxon>
        <taxon>Pseudomonadati</taxon>
        <taxon>Pseudomonadota</taxon>
        <taxon>Gammaproteobacteria</taxon>
        <taxon>Vibrionales</taxon>
        <taxon>Vibrionaceae</taxon>
        <taxon>Salinivibrio</taxon>
    </lineage>
</organism>
<evidence type="ECO:0000313" key="2">
    <source>
        <dbReference type="EMBL" id="OOF32804.1"/>
    </source>
</evidence>
<sequence length="63" mass="7138">MTQAPGHCWISAHCQRAPVTFGSKFNTGANFDLNVGWRAAHIVIMIGIVLALMPTYAWFIYRW</sequence>